<name>X0SXW8_9ZZZZ</name>
<dbReference type="EMBL" id="BARS01018849">
    <property type="protein sequence ID" value="GAF86043.1"/>
    <property type="molecule type" value="Genomic_DNA"/>
</dbReference>
<organism evidence="1">
    <name type="scientific">marine sediment metagenome</name>
    <dbReference type="NCBI Taxonomy" id="412755"/>
    <lineage>
        <taxon>unclassified sequences</taxon>
        <taxon>metagenomes</taxon>
        <taxon>ecological metagenomes</taxon>
    </lineage>
</organism>
<evidence type="ECO:0000313" key="1">
    <source>
        <dbReference type="EMBL" id="GAF86043.1"/>
    </source>
</evidence>
<dbReference type="AlphaFoldDB" id="X0SXW8"/>
<gene>
    <name evidence="1" type="ORF">S01H1_30617</name>
</gene>
<accession>X0SXW8</accession>
<proteinExistence type="predicted"/>
<protein>
    <submittedName>
        <fullName evidence="1">Uncharacterized protein</fullName>
    </submittedName>
</protein>
<reference evidence="1" key="1">
    <citation type="journal article" date="2014" name="Front. Microbiol.">
        <title>High frequency of phylogenetically diverse reductive dehalogenase-homologous genes in deep subseafloor sedimentary metagenomes.</title>
        <authorList>
            <person name="Kawai M."/>
            <person name="Futagami T."/>
            <person name="Toyoda A."/>
            <person name="Takaki Y."/>
            <person name="Nishi S."/>
            <person name="Hori S."/>
            <person name="Arai W."/>
            <person name="Tsubouchi T."/>
            <person name="Morono Y."/>
            <person name="Uchiyama I."/>
            <person name="Ito T."/>
            <person name="Fujiyama A."/>
            <person name="Inagaki F."/>
            <person name="Takami H."/>
        </authorList>
    </citation>
    <scope>NUCLEOTIDE SEQUENCE</scope>
    <source>
        <strain evidence="1">Expedition CK06-06</strain>
    </source>
</reference>
<sequence>RVFLTGLKDKYKIIFILYGKFIFSCTSSEHSGHIELKVKVYFSVIASVFSTLLSHI</sequence>
<comment type="caution">
    <text evidence="1">The sequence shown here is derived from an EMBL/GenBank/DDBJ whole genome shotgun (WGS) entry which is preliminary data.</text>
</comment>
<feature type="non-terminal residue" evidence="1">
    <location>
        <position position="1"/>
    </location>
</feature>